<evidence type="ECO:0000313" key="1">
    <source>
        <dbReference type="EMBL" id="RDY03865.1"/>
    </source>
</evidence>
<protein>
    <submittedName>
        <fullName evidence="1">Uncharacterized protein</fullName>
    </submittedName>
</protein>
<gene>
    <name evidence="1" type="ORF">CR513_12482</name>
</gene>
<sequence length="104" mass="11645">MTAFERKRPYMKLQASKLDNLGGFGKLRQISTTSLFWAQPISNIFSYFNNIIKVITTKYRVERVLVDLGSSANVEIRGIVDLRTTFGVGPDAKAITVKFTVVNA</sequence>
<feature type="non-terminal residue" evidence="1">
    <location>
        <position position="1"/>
    </location>
</feature>
<accession>A0A371HM38</accession>
<dbReference type="EMBL" id="QJKJ01002190">
    <property type="protein sequence ID" value="RDY03865.1"/>
    <property type="molecule type" value="Genomic_DNA"/>
</dbReference>
<keyword evidence="2" id="KW-1185">Reference proteome</keyword>
<comment type="caution">
    <text evidence="1">The sequence shown here is derived from an EMBL/GenBank/DDBJ whole genome shotgun (WGS) entry which is preliminary data.</text>
</comment>
<organism evidence="1 2">
    <name type="scientific">Mucuna pruriens</name>
    <name type="common">Velvet bean</name>
    <name type="synonym">Dolichos pruriens</name>
    <dbReference type="NCBI Taxonomy" id="157652"/>
    <lineage>
        <taxon>Eukaryota</taxon>
        <taxon>Viridiplantae</taxon>
        <taxon>Streptophyta</taxon>
        <taxon>Embryophyta</taxon>
        <taxon>Tracheophyta</taxon>
        <taxon>Spermatophyta</taxon>
        <taxon>Magnoliopsida</taxon>
        <taxon>eudicotyledons</taxon>
        <taxon>Gunneridae</taxon>
        <taxon>Pentapetalae</taxon>
        <taxon>rosids</taxon>
        <taxon>fabids</taxon>
        <taxon>Fabales</taxon>
        <taxon>Fabaceae</taxon>
        <taxon>Papilionoideae</taxon>
        <taxon>50 kb inversion clade</taxon>
        <taxon>NPAAA clade</taxon>
        <taxon>indigoferoid/millettioid clade</taxon>
        <taxon>Phaseoleae</taxon>
        <taxon>Mucuna</taxon>
    </lineage>
</organism>
<dbReference type="Proteomes" id="UP000257109">
    <property type="component" value="Unassembled WGS sequence"/>
</dbReference>
<dbReference type="OrthoDB" id="2919534at2759"/>
<evidence type="ECO:0000313" key="2">
    <source>
        <dbReference type="Proteomes" id="UP000257109"/>
    </source>
</evidence>
<proteinExistence type="predicted"/>
<dbReference type="AlphaFoldDB" id="A0A371HM38"/>
<reference evidence="1" key="1">
    <citation type="submission" date="2018-05" db="EMBL/GenBank/DDBJ databases">
        <title>Draft genome of Mucuna pruriens seed.</title>
        <authorList>
            <person name="Nnadi N.E."/>
            <person name="Vos R."/>
            <person name="Hasami M.H."/>
            <person name="Devisetty U.K."/>
            <person name="Aguiy J.C."/>
        </authorList>
    </citation>
    <scope>NUCLEOTIDE SEQUENCE [LARGE SCALE GENOMIC DNA]</scope>
    <source>
        <strain evidence="1">JCA_2017</strain>
    </source>
</reference>
<name>A0A371HM38_MUCPR</name>